<sequence>MKKICFYIYLFLWFSITIITIISLLSISIYPYKYISNRYLLSFNSSKSISHHNFHRYSFLILPHFSFF</sequence>
<reference evidence="3" key="1">
    <citation type="submission" date="2016-05" db="EMBL/GenBank/DDBJ databases">
        <title>Comparative genomics of biotechnologically important yeasts.</title>
        <authorList>
            <consortium name="DOE Joint Genome Institute"/>
            <person name="Riley R."/>
            <person name="Haridas S."/>
            <person name="Wolfe K.H."/>
            <person name="Lopes M.R."/>
            <person name="Hittinger C.T."/>
            <person name="Goker M."/>
            <person name="Salamov A."/>
            <person name="Wisecaver J."/>
            <person name="Long T.M."/>
            <person name="Aerts A.L."/>
            <person name="Barry K."/>
            <person name="Choi C."/>
            <person name="Clum A."/>
            <person name="Coughlan A.Y."/>
            <person name="Deshpande S."/>
            <person name="Douglass A.P."/>
            <person name="Hanson S.J."/>
            <person name="Klenk H.-P."/>
            <person name="Labutti K."/>
            <person name="Lapidus A."/>
            <person name="Lindquist E."/>
            <person name="Lipzen A."/>
            <person name="Meier-Kolthoff J.P."/>
            <person name="Ohm R.A."/>
            <person name="Otillar R.P."/>
            <person name="Pangilinan J."/>
            <person name="Peng Y."/>
            <person name="Rokas A."/>
            <person name="Rosa C.A."/>
            <person name="Scheuner C."/>
            <person name="Sibirny A.A."/>
            <person name="Slot J.C."/>
            <person name="Stielow J.B."/>
            <person name="Sun H."/>
            <person name="Kurtzman C.P."/>
            <person name="Blackwell M."/>
            <person name="Grigoriev I.V."/>
            <person name="Jeffries T.W."/>
        </authorList>
    </citation>
    <scope>NUCLEOTIDE SEQUENCE [LARGE SCALE GENOMIC DNA]</scope>
    <source>
        <strain evidence="3">DSM 1968</strain>
    </source>
</reference>
<evidence type="ECO:0000313" key="3">
    <source>
        <dbReference type="Proteomes" id="UP000095038"/>
    </source>
</evidence>
<keyword evidence="3" id="KW-1185">Reference proteome</keyword>
<feature type="transmembrane region" description="Helical" evidence="1">
    <location>
        <begin position="6"/>
        <end position="30"/>
    </location>
</feature>
<dbReference type="EMBL" id="KV454479">
    <property type="protein sequence ID" value="ODV61498.1"/>
    <property type="molecule type" value="Genomic_DNA"/>
</dbReference>
<dbReference type="AlphaFoldDB" id="A0A1D2VIP7"/>
<dbReference type="InParanoid" id="A0A1D2VIP7"/>
<dbReference type="GeneID" id="30962824"/>
<name>A0A1D2VIP7_9ASCO</name>
<dbReference type="RefSeq" id="XP_020047805.1">
    <property type="nucleotide sequence ID" value="XM_020189188.1"/>
</dbReference>
<keyword evidence="1" id="KW-0472">Membrane</keyword>
<gene>
    <name evidence="2" type="ORF">ASCRUDRAFT_142668</name>
</gene>
<protein>
    <submittedName>
        <fullName evidence="2">Uncharacterized protein</fullName>
    </submittedName>
</protein>
<evidence type="ECO:0000313" key="2">
    <source>
        <dbReference type="EMBL" id="ODV61498.1"/>
    </source>
</evidence>
<proteinExistence type="predicted"/>
<accession>A0A1D2VIP7</accession>
<keyword evidence="1" id="KW-0812">Transmembrane</keyword>
<keyword evidence="1" id="KW-1133">Transmembrane helix</keyword>
<evidence type="ECO:0000256" key="1">
    <source>
        <dbReference type="SAM" id="Phobius"/>
    </source>
</evidence>
<dbReference type="Proteomes" id="UP000095038">
    <property type="component" value="Unassembled WGS sequence"/>
</dbReference>
<organism evidence="2 3">
    <name type="scientific">Ascoidea rubescens DSM 1968</name>
    <dbReference type="NCBI Taxonomy" id="1344418"/>
    <lineage>
        <taxon>Eukaryota</taxon>
        <taxon>Fungi</taxon>
        <taxon>Dikarya</taxon>
        <taxon>Ascomycota</taxon>
        <taxon>Saccharomycotina</taxon>
        <taxon>Saccharomycetes</taxon>
        <taxon>Ascoideaceae</taxon>
        <taxon>Ascoidea</taxon>
    </lineage>
</organism>